<evidence type="ECO:0000313" key="10">
    <source>
        <dbReference type="EMBL" id="MPM53599.1"/>
    </source>
</evidence>
<keyword evidence="6 8" id="KW-1133">Transmembrane helix</keyword>
<evidence type="ECO:0000256" key="6">
    <source>
        <dbReference type="ARBA" id="ARBA00022989"/>
    </source>
</evidence>
<feature type="transmembrane region" description="Helical" evidence="8">
    <location>
        <begin position="266"/>
        <end position="285"/>
    </location>
</feature>
<dbReference type="GO" id="GO:0005886">
    <property type="term" value="C:plasma membrane"/>
    <property type="evidence" value="ECO:0007669"/>
    <property type="project" value="TreeGrafter"/>
</dbReference>
<keyword evidence="4 8" id="KW-0812">Transmembrane</keyword>
<keyword evidence="2 10" id="KW-0328">Glycosyltransferase</keyword>
<feature type="domain" description="Glycosyltransferase 2-like" evidence="9">
    <location>
        <begin position="5"/>
        <end position="162"/>
    </location>
</feature>
<evidence type="ECO:0000256" key="2">
    <source>
        <dbReference type="ARBA" id="ARBA00022676"/>
    </source>
</evidence>
<dbReference type="Gene3D" id="3.90.550.10">
    <property type="entry name" value="Spore Coat Polysaccharide Biosynthesis Protein SpsA, Chain A"/>
    <property type="match status" value="1"/>
</dbReference>
<dbReference type="SUPFAM" id="SSF53448">
    <property type="entry name" value="Nucleotide-diphospho-sugar transferases"/>
    <property type="match status" value="1"/>
</dbReference>
<sequence length="315" mass="35672">MKGISVVAPLFNEEGNVLELHRQIKAVLEETGLPYEIIFVDDGSKDKTVELAKALAPLKLICLRRNFGQTAAMDAGIHAAQYDYIVTMDGDLQNDPADIPKMIDYLEENKLDVVSGWRKHRKDTFFKRFTSRGANFLRWLIVRDGIHDSGCSLKVYRKECFEGVHLYGEMHRFIPAILKIKGFTVGEMVVNHRSRTAGVTKYNWKRTFKGFVDMISLWFWSKFASRPLHLFGTTGLVLLMLGGVSGVISVVIFIVHGEVGNTEWPLLTALLLITGIQFFVFGLIADIVSKTYRETTNDKSYNIREVFDSASPEQK</sequence>
<name>A0A645AKB8_9ZZZZ</name>
<dbReference type="GO" id="GO:0009103">
    <property type="term" value="P:lipopolysaccharide biosynthetic process"/>
    <property type="evidence" value="ECO:0007669"/>
    <property type="project" value="UniProtKB-KW"/>
</dbReference>
<evidence type="ECO:0000256" key="3">
    <source>
        <dbReference type="ARBA" id="ARBA00022679"/>
    </source>
</evidence>
<comment type="caution">
    <text evidence="10">The sequence shown here is derived from an EMBL/GenBank/DDBJ whole genome shotgun (WGS) entry which is preliminary data.</text>
</comment>
<evidence type="ECO:0000256" key="4">
    <source>
        <dbReference type="ARBA" id="ARBA00022692"/>
    </source>
</evidence>
<keyword evidence="3 10" id="KW-0808">Transferase</keyword>
<keyword evidence="1" id="KW-1003">Cell membrane</keyword>
<dbReference type="InterPro" id="IPR029044">
    <property type="entry name" value="Nucleotide-diphossugar_trans"/>
</dbReference>
<dbReference type="InterPro" id="IPR001173">
    <property type="entry name" value="Glyco_trans_2-like"/>
</dbReference>
<dbReference type="InterPro" id="IPR050256">
    <property type="entry name" value="Glycosyltransferase_2"/>
</dbReference>
<evidence type="ECO:0000256" key="7">
    <source>
        <dbReference type="ARBA" id="ARBA00023136"/>
    </source>
</evidence>
<dbReference type="GO" id="GO:0016757">
    <property type="term" value="F:glycosyltransferase activity"/>
    <property type="evidence" value="ECO:0007669"/>
    <property type="project" value="UniProtKB-KW"/>
</dbReference>
<keyword evidence="7 8" id="KW-0472">Membrane</keyword>
<dbReference type="PANTHER" id="PTHR48090">
    <property type="entry name" value="UNDECAPRENYL-PHOSPHATE 4-DEOXY-4-FORMAMIDO-L-ARABINOSE TRANSFERASE-RELATED"/>
    <property type="match status" value="1"/>
</dbReference>
<keyword evidence="5" id="KW-0448">Lipopolysaccharide biosynthesis</keyword>
<dbReference type="AlphaFoldDB" id="A0A645AKB8"/>
<protein>
    <submittedName>
        <fullName evidence="10">Dodecaprenyl-phosphate galacturonate synthase</fullName>
        <ecNumber evidence="10">2.4.1.-</ecNumber>
    </submittedName>
</protein>
<reference evidence="10" key="1">
    <citation type="submission" date="2019-08" db="EMBL/GenBank/DDBJ databases">
        <authorList>
            <person name="Kucharzyk K."/>
            <person name="Murdoch R.W."/>
            <person name="Higgins S."/>
            <person name="Loffler F."/>
        </authorList>
    </citation>
    <scope>NUCLEOTIDE SEQUENCE</scope>
</reference>
<gene>
    <name evidence="10" type="primary">rgtE_17</name>
    <name evidence="10" type="ORF">SDC9_100367</name>
</gene>
<dbReference type="CDD" id="cd04187">
    <property type="entry name" value="DPM1_like_bac"/>
    <property type="match status" value="1"/>
</dbReference>
<evidence type="ECO:0000256" key="1">
    <source>
        <dbReference type="ARBA" id="ARBA00022475"/>
    </source>
</evidence>
<accession>A0A645AKB8</accession>
<dbReference type="PANTHER" id="PTHR48090:SF3">
    <property type="entry name" value="UNDECAPRENYL-PHOSPHATE 4-DEOXY-4-FORMAMIDO-L-ARABINOSE TRANSFERASE"/>
    <property type="match status" value="1"/>
</dbReference>
<dbReference type="EC" id="2.4.1.-" evidence="10"/>
<proteinExistence type="predicted"/>
<evidence type="ECO:0000259" key="9">
    <source>
        <dbReference type="Pfam" id="PF00535"/>
    </source>
</evidence>
<feature type="transmembrane region" description="Helical" evidence="8">
    <location>
        <begin position="230"/>
        <end position="254"/>
    </location>
</feature>
<dbReference type="EMBL" id="VSSQ01014411">
    <property type="protein sequence ID" value="MPM53599.1"/>
    <property type="molecule type" value="Genomic_DNA"/>
</dbReference>
<dbReference type="Pfam" id="PF00535">
    <property type="entry name" value="Glycos_transf_2"/>
    <property type="match status" value="1"/>
</dbReference>
<evidence type="ECO:0000256" key="5">
    <source>
        <dbReference type="ARBA" id="ARBA00022985"/>
    </source>
</evidence>
<evidence type="ECO:0000256" key="8">
    <source>
        <dbReference type="SAM" id="Phobius"/>
    </source>
</evidence>
<organism evidence="10">
    <name type="scientific">bioreactor metagenome</name>
    <dbReference type="NCBI Taxonomy" id="1076179"/>
    <lineage>
        <taxon>unclassified sequences</taxon>
        <taxon>metagenomes</taxon>
        <taxon>ecological metagenomes</taxon>
    </lineage>
</organism>